<dbReference type="AlphaFoldDB" id="A0AAV7UXX6"/>
<name>A0AAV7UXX6_PLEWA</name>
<gene>
    <name evidence="2" type="ORF">NDU88_003248</name>
</gene>
<accession>A0AAV7UXX6</accession>
<dbReference type="Proteomes" id="UP001066276">
    <property type="component" value="Chromosome 2_2"/>
</dbReference>
<reference evidence="2" key="1">
    <citation type="journal article" date="2022" name="bioRxiv">
        <title>Sequencing and chromosome-scale assembly of the giantPleurodeles waltlgenome.</title>
        <authorList>
            <person name="Brown T."/>
            <person name="Elewa A."/>
            <person name="Iarovenko S."/>
            <person name="Subramanian E."/>
            <person name="Araus A.J."/>
            <person name="Petzold A."/>
            <person name="Susuki M."/>
            <person name="Suzuki K.-i.T."/>
            <person name="Hayashi T."/>
            <person name="Toyoda A."/>
            <person name="Oliveira C."/>
            <person name="Osipova E."/>
            <person name="Leigh N.D."/>
            <person name="Simon A."/>
            <person name="Yun M.H."/>
        </authorList>
    </citation>
    <scope>NUCLEOTIDE SEQUENCE</scope>
    <source>
        <strain evidence="2">20211129_DDA</strain>
        <tissue evidence="2">Liver</tissue>
    </source>
</reference>
<dbReference type="EMBL" id="JANPWB010000004">
    <property type="protein sequence ID" value="KAJ1193953.1"/>
    <property type="molecule type" value="Genomic_DNA"/>
</dbReference>
<sequence>MPASVHPAFLRRHCIPEPAQDIRTLYKPIKLRLMSDEEKNPTGEERWRRQPAETERWLWGDVLRKRRSKQTATTEDPERRIDPPPPWKDVA</sequence>
<organism evidence="2 3">
    <name type="scientific">Pleurodeles waltl</name>
    <name type="common">Iberian ribbed newt</name>
    <dbReference type="NCBI Taxonomy" id="8319"/>
    <lineage>
        <taxon>Eukaryota</taxon>
        <taxon>Metazoa</taxon>
        <taxon>Chordata</taxon>
        <taxon>Craniata</taxon>
        <taxon>Vertebrata</taxon>
        <taxon>Euteleostomi</taxon>
        <taxon>Amphibia</taxon>
        <taxon>Batrachia</taxon>
        <taxon>Caudata</taxon>
        <taxon>Salamandroidea</taxon>
        <taxon>Salamandridae</taxon>
        <taxon>Pleurodelinae</taxon>
        <taxon>Pleurodeles</taxon>
    </lineage>
</organism>
<keyword evidence="3" id="KW-1185">Reference proteome</keyword>
<comment type="caution">
    <text evidence="2">The sequence shown here is derived from an EMBL/GenBank/DDBJ whole genome shotgun (WGS) entry which is preliminary data.</text>
</comment>
<evidence type="ECO:0000313" key="3">
    <source>
        <dbReference type="Proteomes" id="UP001066276"/>
    </source>
</evidence>
<evidence type="ECO:0000256" key="1">
    <source>
        <dbReference type="SAM" id="MobiDB-lite"/>
    </source>
</evidence>
<evidence type="ECO:0000313" key="2">
    <source>
        <dbReference type="EMBL" id="KAJ1193953.1"/>
    </source>
</evidence>
<protein>
    <submittedName>
        <fullName evidence="2">Uncharacterized protein</fullName>
    </submittedName>
</protein>
<proteinExistence type="predicted"/>
<feature type="region of interest" description="Disordered" evidence="1">
    <location>
        <begin position="64"/>
        <end position="91"/>
    </location>
</feature>